<name>A0A1W1VAI4_9BACT</name>
<evidence type="ECO:0000256" key="1">
    <source>
        <dbReference type="SAM" id="Phobius"/>
    </source>
</evidence>
<accession>A0A1W1VAI4</accession>
<proteinExistence type="predicted"/>
<evidence type="ECO:0000313" key="2">
    <source>
        <dbReference type="EMBL" id="SMB90429.1"/>
    </source>
</evidence>
<dbReference type="STRING" id="645990.SAMN00120144_3738"/>
<dbReference type="AlphaFoldDB" id="A0A1W1VAI4"/>
<evidence type="ECO:0000313" key="3">
    <source>
        <dbReference type="Proteomes" id="UP000192266"/>
    </source>
</evidence>
<feature type="transmembrane region" description="Helical" evidence="1">
    <location>
        <begin position="9"/>
        <end position="28"/>
    </location>
</feature>
<organism evidence="2 3">
    <name type="scientific">Hymenobacter roseosalivarius DSM 11622</name>
    <dbReference type="NCBI Taxonomy" id="645990"/>
    <lineage>
        <taxon>Bacteria</taxon>
        <taxon>Pseudomonadati</taxon>
        <taxon>Bacteroidota</taxon>
        <taxon>Cytophagia</taxon>
        <taxon>Cytophagales</taxon>
        <taxon>Hymenobacteraceae</taxon>
        <taxon>Hymenobacter</taxon>
    </lineage>
</organism>
<keyword evidence="1" id="KW-1133">Transmembrane helix</keyword>
<dbReference type="EMBL" id="FWWW01000054">
    <property type="protein sequence ID" value="SMB90429.1"/>
    <property type="molecule type" value="Genomic_DNA"/>
</dbReference>
<dbReference type="RefSeq" id="WP_159451977.1">
    <property type="nucleotide sequence ID" value="NZ_FWWW01000054.1"/>
</dbReference>
<keyword evidence="3" id="KW-1185">Reference proteome</keyword>
<keyword evidence="1" id="KW-0812">Transmembrane</keyword>
<sequence>MQLLITPEIVVLFAVLAQAVFAAGLLWFAPHNQLPNRFLALLLLAIALWVLDGL</sequence>
<gene>
    <name evidence="2" type="ORF">SAMN00120144_3738</name>
</gene>
<dbReference type="Proteomes" id="UP000192266">
    <property type="component" value="Unassembled WGS sequence"/>
</dbReference>
<feature type="transmembrane region" description="Helical" evidence="1">
    <location>
        <begin position="34"/>
        <end position="51"/>
    </location>
</feature>
<reference evidence="2 3" key="1">
    <citation type="submission" date="2017-04" db="EMBL/GenBank/DDBJ databases">
        <authorList>
            <person name="Afonso C.L."/>
            <person name="Miller P.J."/>
            <person name="Scott M.A."/>
            <person name="Spackman E."/>
            <person name="Goraichik I."/>
            <person name="Dimitrov K.M."/>
            <person name="Suarez D.L."/>
            <person name="Swayne D.E."/>
        </authorList>
    </citation>
    <scope>NUCLEOTIDE SEQUENCE [LARGE SCALE GENOMIC DNA]</scope>
    <source>
        <strain evidence="2 3">DSM 11622</strain>
    </source>
</reference>
<keyword evidence="1" id="KW-0472">Membrane</keyword>
<protein>
    <submittedName>
        <fullName evidence="2">Uncharacterized protein</fullName>
    </submittedName>
</protein>